<dbReference type="EMBL" id="MHCA01000054">
    <property type="protein sequence ID" value="OGY10473.1"/>
    <property type="molecule type" value="Genomic_DNA"/>
</dbReference>
<sequence>MGIFKPKYQVDAKTGYENVPGFVGIYEINRTILPVIEVERRPRNQADFYIIDVKKFAKLELYPPSTPQEKELKLSEEGFMYKVHDLNSDDTLRQEILDKKLDWLEKYPDPEFYLRQKVVLKIFEKFLLRILDPRAAIGIKTSGS</sequence>
<organism evidence="1 2">
    <name type="scientific">Candidatus Blackburnbacteria bacterium RIFCSPHIGHO2_12_FULL_41_13b</name>
    <dbReference type="NCBI Taxonomy" id="1797517"/>
    <lineage>
        <taxon>Bacteria</taxon>
        <taxon>Candidatus Blackburniibacteriota</taxon>
    </lineage>
</organism>
<protein>
    <submittedName>
        <fullName evidence="1">Uncharacterized protein</fullName>
    </submittedName>
</protein>
<proteinExistence type="predicted"/>
<dbReference type="AlphaFoldDB" id="A0A1G1V536"/>
<gene>
    <name evidence="1" type="ORF">A3F61_04005</name>
</gene>
<comment type="caution">
    <text evidence="1">The sequence shown here is derived from an EMBL/GenBank/DDBJ whole genome shotgun (WGS) entry which is preliminary data.</text>
</comment>
<dbReference type="Proteomes" id="UP000178272">
    <property type="component" value="Unassembled WGS sequence"/>
</dbReference>
<name>A0A1G1V536_9BACT</name>
<reference evidence="1 2" key="1">
    <citation type="journal article" date="2016" name="Nat. Commun.">
        <title>Thousands of microbial genomes shed light on interconnected biogeochemical processes in an aquifer system.</title>
        <authorList>
            <person name="Anantharaman K."/>
            <person name="Brown C.T."/>
            <person name="Hug L.A."/>
            <person name="Sharon I."/>
            <person name="Castelle C.J."/>
            <person name="Probst A.J."/>
            <person name="Thomas B.C."/>
            <person name="Singh A."/>
            <person name="Wilkins M.J."/>
            <person name="Karaoz U."/>
            <person name="Brodie E.L."/>
            <person name="Williams K.H."/>
            <person name="Hubbard S.S."/>
            <person name="Banfield J.F."/>
        </authorList>
    </citation>
    <scope>NUCLEOTIDE SEQUENCE [LARGE SCALE GENOMIC DNA]</scope>
</reference>
<accession>A0A1G1V536</accession>
<evidence type="ECO:0000313" key="1">
    <source>
        <dbReference type="EMBL" id="OGY10473.1"/>
    </source>
</evidence>
<evidence type="ECO:0000313" key="2">
    <source>
        <dbReference type="Proteomes" id="UP000178272"/>
    </source>
</evidence>